<organism evidence="1 2">
    <name type="scientific">Leptospira noguchii str. 2001034031</name>
    <dbReference type="NCBI Taxonomy" id="1193053"/>
    <lineage>
        <taxon>Bacteria</taxon>
        <taxon>Pseudomonadati</taxon>
        <taxon>Spirochaetota</taxon>
        <taxon>Spirochaetia</taxon>
        <taxon>Leptospirales</taxon>
        <taxon>Leptospiraceae</taxon>
        <taxon>Leptospira</taxon>
    </lineage>
</organism>
<proteinExistence type="predicted"/>
<dbReference type="InterPro" id="IPR027614">
    <property type="entry name" value="OMP_Lepto"/>
</dbReference>
<dbReference type="EMBL" id="AKXB02000026">
    <property type="protein sequence ID" value="EMO90842.1"/>
    <property type="molecule type" value="Genomic_DNA"/>
</dbReference>
<accession>M6Y925</accession>
<dbReference type="RefSeq" id="WP_004443320.1">
    <property type="nucleotide sequence ID" value="NZ_AKXB02000026.1"/>
</dbReference>
<sequence>MKNTLIYIFIMFLSTAIYSNDIEKLNNKTEIKGDSKKHSLEIFFRLNSGSWTSESLRRESDSNSALGNSVINGYFSSYDQPSKDRRYENPGYSSLGFVYKNIFYKISVDYNYLVFSQFSKINYKYAGIFGSQGMEHSDVGSGFLYDIHPYRVENKIAVTKEIFNNDRFLLKMGGGIRGLYIIRERQYPDFILEYFKFVSNPSTYSNIIKAYGPQISVRSELQIFSGFSYRMNLDGFFVQGNAKYNYEYIDSNNIFISKADNTIQFYGFDFTSEISYLVFKNLRIFIGYELILSKSKYKQYNESNGPADIRTVISSELRKYEYTQDKIDSLRLWYVGAGFIF</sequence>
<dbReference type="NCBIfam" id="TIGR04327">
    <property type="entry name" value="OMP_LA_2444"/>
    <property type="match status" value="1"/>
</dbReference>
<evidence type="ECO:0000313" key="1">
    <source>
        <dbReference type="EMBL" id="EMO90842.1"/>
    </source>
</evidence>
<name>M6Y925_9LEPT</name>
<reference evidence="1 2" key="1">
    <citation type="submission" date="2013-01" db="EMBL/GenBank/DDBJ databases">
        <authorList>
            <person name="Harkins D.M."/>
            <person name="Durkin A.S."/>
            <person name="Brinkac L.M."/>
            <person name="Haft D.H."/>
            <person name="Selengut J.D."/>
            <person name="Sanka R."/>
            <person name="DePew J."/>
            <person name="Purushe J."/>
            <person name="Whelen A.C."/>
            <person name="Vinetz J.M."/>
            <person name="Sutton G.G."/>
            <person name="Nierman W.C."/>
            <person name="Fouts D.E."/>
        </authorList>
    </citation>
    <scope>NUCLEOTIDE SEQUENCE [LARGE SCALE GENOMIC DNA]</scope>
    <source>
        <strain evidence="1 2">2001034031</strain>
    </source>
</reference>
<dbReference type="AlphaFoldDB" id="M6Y925"/>
<evidence type="ECO:0000313" key="2">
    <source>
        <dbReference type="Proteomes" id="UP000012138"/>
    </source>
</evidence>
<gene>
    <name evidence="1" type="ORF">LEP1GSC024_0091</name>
</gene>
<dbReference type="Proteomes" id="UP000012138">
    <property type="component" value="Unassembled WGS sequence"/>
</dbReference>
<comment type="caution">
    <text evidence="1">The sequence shown here is derived from an EMBL/GenBank/DDBJ whole genome shotgun (WGS) entry which is preliminary data.</text>
</comment>
<protein>
    <submittedName>
        <fullName evidence="1">Outer membrane protein, LA_2444/LA_4059 family</fullName>
    </submittedName>
</protein>